<dbReference type="InterPro" id="IPR016032">
    <property type="entry name" value="Sig_transdc_resp-reg_C-effctor"/>
</dbReference>
<dbReference type="InterPro" id="IPR027417">
    <property type="entry name" value="P-loop_NTPase"/>
</dbReference>
<dbReference type="PANTHER" id="PTHR44688:SF16">
    <property type="entry name" value="DNA-BINDING TRANSCRIPTIONAL ACTIVATOR DEVR_DOSR"/>
    <property type="match status" value="1"/>
</dbReference>
<reference evidence="5 6" key="1">
    <citation type="submission" date="2018-09" db="EMBL/GenBank/DDBJ databases">
        <title>Comparative genomics of Leucobacter spp.</title>
        <authorList>
            <person name="Reis A.C."/>
            <person name="Kolvenbach B.A."/>
            <person name="Corvini P.F.X."/>
            <person name="Nunes O.C."/>
        </authorList>
    </citation>
    <scope>NUCLEOTIDE SEQUENCE [LARGE SCALE GENOMIC DNA]</scope>
    <source>
        <strain evidence="5 6">TAN 31504</strain>
    </source>
</reference>
<protein>
    <recommendedName>
        <fullName evidence="4">HTH luxR-type domain-containing protein</fullName>
    </recommendedName>
</protein>
<dbReference type="CDD" id="cd06170">
    <property type="entry name" value="LuxR_C_like"/>
    <property type="match status" value="1"/>
</dbReference>
<sequence length="849" mass="93346">MRTREVREIRALVLDGESVRLVAPPETGRTYLLGQLAQDLESRGYTAFQVTGRRPFRDQPYVALREAGLVRLRGAQSESDIVDELMQGLQSIGHPVILVDDADYLDLNSAYLLEQVRQRRNIPIVVVAPPFVMLDGHGRSALNKIRTQARLELAPLGYAQLSVLAQRVLGAPAQPEVLSQVLSMSSGMAGIAVAILRSAVRERRIVRHESGWALHASSLWNVHLRTTVEQMFGDLRRGELRALHALAIAESAATEDFQDVAAEELIALSQKGLLTTFGDAGDATSVAPRPSLIIDYFQDQPVTPLHYEAMGLLKSLPNPAPYERARARMAAHVSQALTFDRSENRGTGMDRFFRADTAYRLAAAARDWEQSRSPETAVAYLDLLLATDDYVRDSGEIIAQTPCADDGIYAIRLTLHRMFVIAQTDPATAAGPIHEIVLSETAPMVRAAAEAFEAYLLFSYTGMTPPVEAWWTQASAREDGFSVAIRHFIGVVSGRITEPLSMTAIQSTAILQVHMTEIANTILSERLDSPEHYERGLRQSLADARAAGDYRAVTVGAYFLSRLEAATFRDELATETVSVTLALGTPNLSFADFFCAQVRWAAYLHYVHGEPDLARSVLAETARYPGFYGPLPAMHPEFGEAIELLIAEERDRAVDLLMALSERCHAAELVPAAWSYALIAFIERPTPEVFAKMESLSDRSGYGTEALMGLIRSALGREPDLPRKGQLLRSETEAATAITLLNAIARSPLGVGPEAEPFLEEVNETIRGLRTLRSVTEVPTAAPPTVQVEAVLTKREHEIARLAETLQNREIADRLSISVRTVENHLARAMKKLGVNARTELTAVEVRPV</sequence>
<evidence type="ECO:0000259" key="4">
    <source>
        <dbReference type="PROSITE" id="PS50043"/>
    </source>
</evidence>
<organism evidence="5 6">
    <name type="scientific">Leucobacter chromiireducens subsp. solipictus</name>
    <dbReference type="NCBI Taxonomy" id="398235"/>
    <lineage>
        <taxon>Bacteria</taxon>
        <taxon>Bacillati</taxon>
        <taxon>Actinomycetota</taxon>
        <taxon>Actinomycetes</taxon>
        <taxon>Micrococcales</taxon>
        <taxon>Microbacteriaceae</taxon>
        <taxon>Leucobacter</taxon>
    </lineage>
</organism>
<dbReference type="PROSITE" id="PS50043">
    <property type="entry name" value="HTH_LUXR_2"/>
    <property type="match status" value="1"/>
</dbReference>
<dbReference type="InterPro" id="IPR000792">
    <property type="entry name" value="Tscrpt_reg_LuxR_C"/>
</dbReference>
<keyword evidence="3" id="KW-0804">Transcription</keyword>
<evidence type="ECO:0000256" key="3">
    <source>
        <dbReference type="ARBA" id="ARBA00023163"/>
    </source>
</evidence>
<proteinExistence type="predicted"/>
<dbReference type="RefSeq" id="WP_202345641.1">
    <property type="nucleotide sequence ID" value="NZ_BAAAPI010000012.1"/>
</dbReference>
<dbReference type="SUPFAM" id="SSF46894">
    <property type="entry name" value="C-terminal effector domain of the bipartite response regulators"/>
    <property type="match status" value="1"/>
</dbReference>
<dbReference type="Pfam" id="PF00196">
    <property type="entry name" value="GerE"/>
    <property type="match status" value="1"/>
</dbReference>
<keyword evidence="6" id="KW-1185">Reference proteome</keyword>
<evidence type="ECO:0000313" key="5">
    <source>
        <dbReference type="EMBL" id="MBL3680385.1"/>
    </source>
</evidence>
<dbReference type="EMBL" id="QYAC01000007">
    <property type="protein sequence ID" value="MBL3680385.1"/>
    <property type="molecule type" value="Genomic_DNA"/>
</dbReference>
<evidence type="ECO:0000256" key="1">
    <source>
        <dbReference type="ARBA" id="ARBA00023015"/>
    </source>
</evidence>
<name>A0ABS1SII6_9MICO</name>
<comment type="caution">
    <text evidence="5">The sequence shown here is derived from an EMBL/GenBank/DDBJ whole genome shotgun (WGS) entry which is preliminary data.</text>
</comment>
<dbReference type="PANTHER" id="PTHR44688">
    <property type="entry name" value="DNA-BINDING TRANSCRIPTIONAL ACTIVATOR DEVR_DOSR"/>
    <property type="match status" value="1"/>
</dbReference>
<gene>
    <name evidence="5" type="ORF">D3230_13965</name>
</gene>
<keyword evidence="1" id="KW-0805">Transcription regulation</keyword>
<dbReference type="InterPro" id="IPR036388">
    <property type="entry name" value="WH-like_DNA-bd_sf"/>
</dbReference>
<dbReference type="Gene3D" id="1.10.10.10">
    <property type="entry name" value="Winged helix-like DNA-binding domain superfamily/Winged helix DNA-binding domain"/>
    <property type="match status" value="1"/>
</dbReference>
<dbReference type="SMART" id="SM00421">
    <property type="entry name" value="HTH_LUXR"/>
    <property type="match status" value="1"/>
</dbReference>
<keyword evidence="2" id="KW-0238">DNA-binding</keyword>
<evidence type="ECO:0000313" key="6">
    <source>
        <dbReference type="Proteomes" id="UP001645859"/>
    </source>
</evidence>
<accession>A0ABS1SII6</accession>
<dbReference type="SUPFAM" id="SSF52540">
    <property type="entry name" value="P-loop containing nucleoside triphosphate hydrolases"/>
    <property type="match status" value="1"/>
</dbReference>
<dbReference type="Proteomes" id="UP001645859">
    <property type="component" value="Unassembled WGS sequence"/>
</dbReference>
<feature type="domain" description="HTH luxR-type" evidence="4">
    <location>
        <begin position="785"/>
        <end position="849"/>
    </location>
</feature>
<evidence type="ECO:0000256" key="2">
    <source>
        <dbReference type="ARBA" id="ARBA00023125"/>
    </source>
</evidence>